<organism evidence="1 2">
    <name type="scientific">Bauhinia variegata</name>
    <name type="common">Purple orchid tree</name>
    <name type="synonym">Phanera variegata</name>
    <dbReference type="NCBI Taxonomy" id="167791"/>
    <lineage>
        <taxon>Eukaryota</taxon>
        <taxon>Viridiplantae</taxon>
        <taxon>Streptophyta</taxon>
        <taxon>Embryophyta</taxon>
        <taxon>Tracheophyta</taxon>
        <taxon>Spermatophyta</taxon>
        <taxon>Magnoliopsida</taxon>
        <taxon>eudicotyledons</taxon>
        <taxon>Gunneridae</taxon>
        <taxon>Pentapetalae</taxon>
        <taxon>rosids</taxon>
        <taxon>fabids</taxon>
        <taxon>Fabales</taxon>
        <taxon>Fabaceae</taxon>
        <taxon>Cercidoideae</taxon>
        <taxon>Cercideae</taxon>
        <taxon>Bauhiniinae</taxon>
        <taxon>Bauhinia</taxon>
    </lineage>
</organism>
<accession>A0ACB9Q7R5</accession>
<sequence length="142" mass="14905">MNRQSIYYQRGFAPPPFSCAFVTGVDEPLLLLPPEPVMVLPINFPALLNPLPTAPRPLPTSPTPLPTRPAPAPMPLPTSPAPATTPLPTKPAPATTPPPTKPTPEPTASIVLPIIPASFSFFLSSSIFFSASRAASCSSLLN</sequence>
<proteinExistence type="predicted"/>
<name>A0ACB9Q7R5_BAUVA</name>
<evidence type="ECO:0000313" key="2">
    <source>
        <dbReference type="Proteomes" id="UP000828941"/>
    </source>
</evidence>
<comment type="caution">
    <text evidence="1">The sequence shown here is derived from an EMBL/GenBank/DDBJ whole genome shotgun (WGS) entry which is preliminary data.</text>
</comment>
<dbReference type="EMBL" id="CM039426">
    <property type="protein sequence ID" value="KAI4356848.1"/>
    <property type="molecule type" value="Genomic_DNA"/>
</dbReference>
<gene>
    <name evidence="1" type="ORF">L6164_000835</name>
</gene>
<protein>
    <submittedName>
        <fullName evidence="1">Uncharacterized protein</fullName>
    </submittedName>
</protein>
<keyword evidence="2" id="KW-1185">Reference proteome</keyword>
<reference evidence="1 2" key="1">
    <citation type="journal article" date="2022" name="DNA Res.">
        <title>Chromosomal-level genome assembly of the orchid tree Bauhinia variegata (Leguminosae; Cercidoideae) supports the allotetraploid origin hypothesis of Bauhinia.</title>
        <authorList>
            <person name="Zhong Y."/>
            <person name="Chen Y."/>
            <person name="Zheng D."/>
            <person name="Pang J."/>
            <person name="Liu Y."/>
            <person name="Luo S."/>
            <person name="Meng S."/>
            <person name="Qian L."/>
            <person name="Wei D."/>
            <person name="Dai S."/>
            <person name="Zhou R."/>
        </authorList>
    </citation>
    <scope>NUCLEOTIDE SEQUENCE [LARGE SCALE GENOMIC DNA]</scope>
    <source>
        <strain evidence="1">BV-YZ2020</strain>
    </source>
</reference>
<evidence type="ECO:0000313" key="1">
    <source>
        <dbReference type="EMBL" id="KAI4356848.1"/>
    </source>
</evidence>
<dbReference type="Proteomes" id="UP000828941">
    <property type="component" value="Chromosome 1"/>
</dbReference>